<evidence type="ECO:0000313" key="2">
    <source>
        <dbReference type="Proteomes" id="UP000601435"/>
    </source>
</evidence>
<dbReference type="EMBL" id="CAJNJA010029568">
    <property type="protein sequence ID" value="CAE7630696.1"/>
    <property type="molecule type" value="Genomic_DNA"/>
</dbReference>
<name>A0A812VNY3_9DINO</name>
<dbReference type="Proteomes" id="UP000601435">
    <property type="component" value="Unassembled WGS sequence"/>
</dbReference>
<protein>
    <submittedName>
        <fullName evidence="1">Uncharacterized protein</fullName>
    </submittedName>
</protein>
<dbReference type="OrthoDB" id="420050at2759"/>
<keyword evidence="2" id="KW-1185">Reference proteome</keyword>
<proteinExistence type="predicted"/>
<evidence type="ECO:0000313" key="1">
    <source>
        <dbReference type="EMBL" id="CAE7630696.1"/>
    </source>
</evidence>
<dbReference type="AlphaFoldDB" id="A0A812VNY3"/>
<accession>A0A812VNY3</accession>
<gene>
    <name evidence="1" type="ORF">SNEC2469_LOCUS17762</name>
</gene>
<reference evidence="1" key="1">
    <citation type="submission" date="2021-02" db="EMBL/GenBank/DDBJ databases">
        <authorList>
            <person name="Dougan E. K."/>
            <person name="Rhodes N."/>
            <person name="Thang M."/>
            <person name="Chan C."/>
        </authorList>
    </citation>
    <scope>NUCLEOTIDE SEQUENCE</scope>
</reference>
<sequence length="207" mass="23981">MVAAQGLLQTLHCTATHWLARQLSQLVADLNSISAKEVGEFDEKLRLDPSLYRLQHEDGAEVGRHFGLMVASIKSKERAQAKINTDYQQDFEAEKKKEQPLARYVCDFLRATIYAADPFALALAFHEFQKRFKIVRVKNKFANEKLKTEERTNILVNFWIETADMKQIGEVQFLMQEYLTAKSIQHMYYDVARAKSEDELFDKPIFA</sequence>
<organism evidence="1 2">
    <name type="scientific">Symbiodinium necroappetens</name>
    <dbReference type="NCBI Taxonomy" id="1628268"/>
    <lineage>
        <taxon>Eukaryota</taxon>
        <taxon>Sar</taxon>
        <taxon>Alveolata</taxon>
        <taxon>Dinophyceae</taxon>
        <taxon>Suessiales</taxon>
        <taxon>Symbiodiniaceae</taxon>
        <taxon>Symbiodinium</taxon>
    </lineage>
</organism>
<comment type="caution">
    <text evidence="1">The sequence shown here is derived from an EMBL/GenBank/DDBJ whole genome shotgun (WGS) entry which is preliminary data.</text>
</comment>